<dbReference type="Pfam" id="PF07963">
    <property type="entry name" value="N_methyl"/>
    <property type="match status" value="1"/>
</dbReference>
<organism evidence="2 3">
    <name type="scientific">Thermogutta terrifontis</name>
    <dbReference type="NCBI Taxonomy" id="1331910"/>
    <lineage>
        <taxon>Bacteria</taxon>
        <taxon>Pseudomonadati</taxon>
        <taxon>Planctomycetota</taxon>
        <taxon>Planctomycetia</taxon>
        <taxon>Pirellulales</taxon>
        <taxon>Thermoguttaceae</taxon>
        <taxon>Thermogutta</taxon>
    </lineage>
</organism>
<name>A0A286RAD8_9BACT</name>
<dbReference type="Proteomes" id="UP000215086">
    <property type="component" value="Chromosome"/>
</dbReference>
<keyword evidence="3" id="KW-1185">Reference proteome</keyword>
<dbReference type="SUPFAM" id="SSF54523">
    <property type="entry name" value="Pili subunits"/>
    <property type="match status" value="1"/>
</dbReference>
<evidence type="ECO:0000313" key="3">
    <source>
        <dbReference type="Proteomes" id="UP000215086"/>
    </source>
</evidence>
<sequence>MMGKTYTNPIRSLLGRRRRSFTLAELIVTIVIITILMGITWGAILRVRQQGRVAKTKATIAKINQIIMERYDSYRTRRVPIDTRGLPPLVAARFRLWAIRCIMAWEMPDQWDEIDPSTGVVSSYTLEIEENSQTYVRTIRAPALWDTYRRFLARLNAQGVAQKIHSGQLSPMEANRYGRLLNAVLLYMIVCASDPQNRELFADSEIAWLPFPGLDQHGQDITVKLPVFVDGWGNPIYFIRCPVGFPDSDIQVADPENHHDAFDPLRVDPNAYATFPLVVSPGPDGAIGLSFGSRAGYDAFGNKDFSANYYSLAVSRQWKARVLPIEQLAALGPAFRQYDWFNLNTIPGGNLSGAPYRATPLDDQEAEHYPNGHFDNIHNHRAETMP</sequence>
<evidence type="ECO:0000256" key="1">
    <source>
        <dbReference type="SAM" id="Phobius"/>
    </source>
</evidence>
<dbReference type="InterPro" id="IPR012902">
    <property type="entry name" value="N_methyl_site"/>
</dbReference>
<dbReference type="InterPro" id="IPR045584">
    <property type="entry name" value="Pilin-like"/>
</dbReference>
<dbReference type="EMBL" id="CP018477">
    <property type="protein sequence ID" value="ASV72922.1"/>
    <property type="molecule type" value="Genomic_DNA"/>
</dbReference>
<dbReference type="RefSeq" id="WP_095413702.1">
    <property type="nucleotide sequence ID" value="NZ_CP018477.1"/>
</dbReference>
<protein>
    <submittedName>
        <fullName evidence="2">Uncharacterized protein</fullName>
    </submittedName>
</protein>
<proteinExistence type="predicted"/>
<keyword evidence="1" id="KW-0812">Transmembrane</keyword>
<dbReference type="Gene3D" id="3.30.700.10">
    <property type="entry name" value="Glycoprotein, Type 4 Pilin"/>
    <property type="match status" value="1"/>
</dbReference>
<dbReference type="KEGG" id="ttf:THTE_0320"/>
<keyword evidence="1" id="KW-0472">Membrane</keyword>
<feature type="transmembrane region" description="Helical" evidence="1">
    <location>
        <begin position="21"/>
        <end position="44"/>
    </location>
</feature>
<reference evidence="2 3" key="1">
    <citation type="journal article" name="Front. Microbiol.">
        <title>Sugar Metabolism of the First Thermophilic Planctomycete Thermogutta terrifontis: Comparative Genomic and Transcriptomic Approaches.</title>
        <authorList>
            <person name="Elcheninov A.G."/>
            <person name="Menzel P."/>
            <person name="Gudbergsdottir S.R."/>
            <person name="Slesarev A.I."/>
            <person name="Kadnikov V.V."/>
            <person name="Krogh A."/>
            <person name="Bonch-Osmolovskaya E.A."/>
            <person name="Peng X."/>
            <person name="Kublanov I.V."/>
        </authorList>
    </citation>
    <scope>NUCLEOTIDE SEQUENCE [LARGE SCALE GENOMIC DNA]</scope>
    <source>
        <strain evidence="2 3">R1</strain>
    </source>
</reference>
<keyword evidence="1" id="KW-1133">Transmembrane helix</keyword>
<accession>A0A286RAD8</accession>
<evidence type="ECO:0000313" key="2">
    <source>
        <dbReference type="EMBL" id="ASV72922.1"/>
    </source>
</evidence>
<dbReference type="OrthoDB" id="253619at2"/>
<gene>
    <name evidence="2" type="ORF">THTE_0320</name>
</gene>
<dbReference type="AlphaFoldDB" id="A0A286RAD8"/>